<feature type="compositionally biased region" description="Low complexity" evidence="1">
    <location>
        <begin position="20"/>
        <end position="29"/>
    </location>
</feature>
<reference evidence="2 3" key="1">
    <citation type="submission" date="2019-02" db="EMBL/GenBank/DDBJ databases">
        <title>Genome sequencing of the rare red list fungi Hericium alpestre (H. flagellum).</title>
        <authorList>
            <person name="Buettner E."/>
            <person name="Kellner H."/>
        </authorList>
    </citation>
    <scope>NUCLEOTIDE SEQUENCE [LARGE SCALE GENOMIC DNA]</scope>
    <source>
        <strain evidence="2 3">DSM 108284</strain>
    </source>
</reference>
<feature type="compositionally biased region" description="Basic and acidic residues" evidence="1">
    <location>
        <begin position="30"/>
        <end position="41"/>
    </location>
</feature>
<keyword evidence="3" id="KW-1185">Reference proteome</keyword>
<evidence type="ECO:0000256" key="1">
    <source>
        <dbReference type="SAM" id="MobiDB-lite"/>
    </source>
</evidence>
<evidence type="ECO:0000313" key="2">
    <source>
        <dbReference type="EMBL" id="TFY73962.1"/>
    </source>
</evidence>
<name>A0A4Y9ZH68_9AGAM</name>
<gene>
    <name evidence="2" type="ORF">EWM64_g10049</name>
</gene>
<dbReference type="InterPro" id="IPR012597">
    <property type="entry name" value="Pheromone"/>
</dbReference>
<organism evidence="2 3">
    <name type="scientific">Hericium alpestre</name>
    <dbReference type="NCBI Taxonomy" id="135208"/>
    <lineage>
        <taxon>Eukaryota</taxon>
        <taxon>Fungi</taxon>
        <taxon>Dikarya</taxon>
        <taxon>Basidiomycota</taxon>
        <taxon>Agaricomycotina</taxon>
        <taxon>Agaricomycetes</taxon>
        <taxon>Russulales</taxon>
        <taxon>Hericiaceae</taxon>
        <taxon>Hericium</taxon>
    </lineage>
</organism>
<comment type="caution">
    <text evidence="2">The sequence shown here is derived from an EMBL/GenBank/DDBJ whole genome shotgun (WGS) entry which is preliminary data.</text>
</comment>
<dbReference type="GO" id="GO:0000772">
    <property type="term" value="F:mating pheromone activity"/>
    <property type="evidence" value="ECO:0007669"/>
    <property type="project" value="InterPro"/>
</dbReference>
<protein>
    <recommendedName>
        <fullName evidence="4">Pheromone</fullName>
    </recommendedName>
</protein>
<sequence length="52" mass="5490">MDTFETFDLLSPIPLEGATSASSPSSPSSEHGDVPLDEDHKYNGFAGYCVVA</sequence>
<feature type="region of interest" description="Disordered" evidence="1">
    <location>
        <begin position="1"/>
        <end position="41"/>
    </location>
</feature>
<dbReference type="Proteomes" id="UP000298061">
    <property type="component" value="Unassembled WGS sequence"/>
</dbReference>
<proteinExistence type="predicted"/>
<dbReference type="AlphaFoldDB" id="A0A4Y9ZH68"/>
<dbReference type="GO" id="GO:0016020">
    <property type="term" value="C:membrane"/>
    <property type="evidence" value="ECO:0007669"/>
    <property type="project" value="InterPro"/>
</dbReference>
<dbReference type="EMBL" id="SFCI01002399">
    <property type="protein sequence ID" value="TFY73962.1"/>
    <property type="molecule type" value="Genomic_DNA"/>
</dbReference>
<evidence type="ECO:0000313" key="3">
    <source>
        <dbReference type="Proteomes" id="UP000298061"/>
    </source>
</evidence>
<dbReference type="Pfam" id="PF08015">
    <property type="entry name" value="Pheromone"/>
    <property type="match status" value="1"/>
</dbReference>
<accession>A0A4Y9ZH68</accession>
<evidence type="ECO:0008006" key="4">
    <source>
        <dbReference type="Google" id="ProtNLM"/>
    </source>
</evidence>